<proteinExistence type="predicted"/>
<evidence type="ECO:0000256" key="1">
    <source>
        <dbReference type="SAM" id="SignalP"/>
    </source>
</evidence>
<evidence type="ECO:0000313" key="3">
    <source>
        <dbReference type="Proteomes" id="UP001431221"/>
    </source>
</evidence>
<dbReference type="EMBL" id="JALNMJ010000018">
    <property type="protein sequence ID" value="MCK7614798.1"/>
    <property type="molecule type" value="Genomic_DNA"/>
</dbReference>
<name>A0ABT0GZD2_9HYPH</name>
<feature type="signal peptide" evidence="1">
    <location>
        <begin position="1"/>
        <end position="20"/>
    </location>
</feature>
<gene>
    <name evidence="2" type="ORF">M0H32_21725</name>
</gene>
<keyword evidence="3" id="KW-1185">Reference proteome</keyword>
<evidence type="ECO:0000313" key="2">
    <source>
        <dbReference type="EMBL" id="MCK7614798.1"/>
    </source>
</evidence>
<organism evidence="2 3">
    <name type="scientific">Roseibium sediminicola</name>
    <dbReference type="NCBI Taxonomy" id="2933272"/>
    <lineage>
        <taxon>Bacteria</taxon>
        <taxon>Pseudomonadati</taxon>
        <taxon>Pseudomonadota</taxon>
        <taxon>Alphaproteobacteria</taxon>
        <taxon>Hyphomicrobiales</taxon>
        <taxon>Stappiaceae</taxon>
        <taxon>Roseibium</taxon>
    </lineage>
</organism>
<keyword evidence="1" id="KW-0732">Signal</keyword>
<dbReference type="RefSeq" id="WP_248157597.1">
    <property type="nucleotide sequence ID" value="NZ_JALNMJ010000018.1"/>
</dbReference>
<dbReference type="Pfam" id="PF11306">
    <property type="entry name" value="DUF3108"/>
    <property type="match status" value="1"/>
</dbReference>
<accession>A0ABT0GZD2</accession>
<comment type="caution">
    <text evidence="2">The sequence shown here is derived from an EMBL/GenBank/DDBJ whole genome shotgun (WGS) entry which is preliminary data.</text>
</comment>
<protein>
    <submittedName>
        <fullName evidence="2">DUF3108 domain-containing protein</fullName>
    </submittedName>
</protein>
<dbReference type="Proteomes" id="UP001431221">
    <property type="component" value="Unassembled WGS sequence"/>
</dbReference>
<feature type="chain" id="PRO_5045680459" evidence="1">
    <location>
        <begin position="21"/>
        <end position="259"/>
    </location>
</feature>
<dbReference type="InterPro" id="IPR021457">
    <property type="entry name" value="DUF3108"/>
</dbReference>
<sequence>MRLPLLFSTMLLLSAGSASAADLYLKYKLYALSLPIGSGVLNVNVNDGSYSLSADGQTAAFGRLVSDGKGKVKAAGNVRDLTLSPASYALDLKSTDETGTVAMTMRAGKVDTVAVNPPQDRMKERIKVTAAHLKNVLDPLSAALLPAPKSLSQESCNRSLRIYDGKERYDVHLSYKSRRAAKTSDGRFKGEVLVCGVRYEPVAGHRPKRKSIQELASNTSMEVWLAPVGNKPYLVPLRASITLPFGSLVVQAEKYKLSK</sequence>
<reference evidence="2" key="1">
    <citation type="submission" date="2022-04" db="EMBL/GenBank/DDBJ databases">
        <title>Roseibium sp. CAU 1639 isolated from mud.</title>
        <authorList>
            <person name="Kim W."/>
        </authorList>
    </citation>
    <scope>NUCLEOTIDE SEQUENCE</scope>
    <source>
        <strain evidence="2">CAU 1639</strain>
    </source>
</reference>